<feature type="region of interest" description="Disordered" evidence="1">
    <location>
        <begin position="40"/>
        <end position="61"/>
    </location>
</feature>
<reference evidence="2 3" key="1">
    <citation type="submission" date="2024-02" db="EMBL/GenBank/DDBJ databases">
        <title>De novo assembly and annotation of 12 fungi associated with fruit tree decline syndrome in Ontario, Canada.</title>
        <authorList>
            <person name="Sulman M."/>
            <person name="Ellouze W."/>
            <person name="Ilyukhin E."/>
        </authorList>
    </citation>
    <scope>NUCLEOTIDE SEQUENCE [LARGE SCALE GENOMIC DNA]</scope>
    <source>
        <strain evidence="2 3">M169</strain>
    </source>
</reference>
<gene>
    <name evidence="2" type="ORF">SLS63_006979</name>
</gene>
<evidence type="ECO:0000256" key="1">
    <source>
        <dbReference type="SAM" id="MobiDB-lite"/>
    </source>
</evidence>
<comment type="caution">
    <text evidence="2">The sequence shown here is derived from an EMBL/GenBank/DDBJ whole genome shotgun (WGS) entry which is preliminary data.</text>
</comment>
<dbReference type="EMBL" id="JAKNSF020000036">
    <property type="protein sequence ID" value="KAK7727900.1"/>
    <property type="molecule type" value="Genomic_DNA"/>
</dbReference>
<sequence length="442" mass="51270">MASTEDWGITTPTEDWDIIASTEDWGWGYEESTALVPARTDATTKASTKASTKAHGNKRAVQPWQTCSKNDIEPYRKYKVLYGERKFAQEFAKQQQKLSFTDDLPTEIRIRIYDFLFPVPGDHFELWAPHEKATGKEKWQNLFRKYASNKKAMRIMRLNKKIHEEVADYFYGRFNMRFSGPTGFLVMTMFNHSIRPLNCSFIKHITVRMPCGYPSACGLKRWDSFVRIQRSRGMRIPFIGCRAKQRSQGGTEAECNHDITVRRGFRQLRDMAGLKLLEILVPWYYLPPEMALYDDNWQQCAVVPCDCEEFQGLSSEDQIRHRFEEHCEDSDYWKLLANLKQQTSSDDLTIALVYDYNSGARGTPFEDYDNDDDYVRSNLRGGRWVAAYASIKGYEFGYARPAEKGVFKVRYDEDTVMSKSLELLKDDPLAYDPLLEPPELSG</sequence>
<dbReference type="InterPro" id="IPR038883">
    <property type="entry name" value="AN11006-like"/>
</dbReference>
<protein>
    <submittedName>
        <fullName evidence="2">Uncharacterized protein</fullName>
    </submittedName>
</protein>
<proteinExistence type="predicted"/>
<feature type="compositionally biased region" description="Low complexity" evidence="1">
    <location>
        <begin position="43"/>
        <end position="54"/>
    </location>
</feature>
<keyword evidence="3" id="KW-1185">Reference proteome</keyword>
<name>A0ABR1P6X2_DIAER</name>
<dbReference type="PANTHER" id="PTHR42085">
    <property type="entry name" value="F-BOX DOMAIN-CONTAINING PROTEIN"/>
    <property type="match status" value="1"/>
</dbReference>
<evidence type="ECO:0000313" key="2">
    <source>
        <dbReference type="EMBL" id="KAK7727900.1"/>
    </source>
</evidence>
<organism evidence="2 3">
    <name type="scientific">Diaporthe eres</name>
    <name type="common">Phomopsis oblonga</name>
    <dbReference type="NCBI Taxonomy" id="83184"/>
    <lineage>
        <taxon>Eukaryota</taxon>
        <taxon>Fungi</taxon>
        <taxon>Dikarya</taxon>
        <taxon>Ascomycota</taxon>
        <taxon>Pezizomycotina</taxon>
        <taxon>Sordariomycetes</taxon>
        <taxon>Sordariomycetidae</taxon>
        <taxon>Diaporthales</taxon>
        <taxon>Diaporthaceae</taxon>
        <taxon>Diaporthe</taxon>
        <taxon>Diaporthe eres species complex</taxon>
    </lineage>
</organism>
<dbReference type="Proteomes" id="UP001430848">
    <property type="component" value="Unassembled WGS sequence"/>
</dbReference>
<evidence type="ECO:0000313" key="3">
    <source>
        <dbReference type="Proteomes" id="UP001430848"/>
    </source>
</evidence>
<accession>A0ABR1P6X2</accession>
<dbReference type="PANTHER" id="PTHR42085:SF2">
    <property type="entry name" value="F-BOX DOMAIN-CONTAINING PROTEIN"/>
    <property type="match status" value="1"/>
</dbReference>